<keyword evidence="1" id="KW-0812">Transmembrane</keyword>
<sequence>MNKKWNNTVSEKVEFIGHKIIVGIVFWIISSVVITYQQNIIKQTGKELLSLVSYILPFLVLSWFISVSRKKNQWKPFGSNTDIIGIIIIITVSVILTLTIGMLKVII</sequence>
<feature type="transmembrane region" description="Helical" evidence="1">
    <location>
        <begin position="15"/>
        <end position="36"/>
    </location>
</feature>
<feature type="transmembrane region" description="Helical" evidence="1">
    <location>
        <begin position="83"/>
        <end position="103"/>
    </location>
</feature>
<evidence type="ECO:0000313" key="2">
    <source>
        <dbReference type="EMBL" id="BCZ44638.1"/>
    </source>
</evidence>
<dbReference type="EMBL" id="AP024849">
    <property type="protein sequence ID" value="BCZ44638.1"/>
    <property type="molecule type" value="Genomic_DNA"/>
</dbReference>
<proteinExistence type="predicted"/>
<feature type="transmembrane region" description="Helical" evidence="1">
    <location>
        <begin position="48"/>
        <end position="68"/>
    </location>
</feature>
<gene>
    <name evidence="2" type="ORF">psyc5s11_07050</name>
</gene>
<evidence type="ECO:0000313" key="3">
    <source>
        <dbReference type="Proteomes" id="UP000824633"/>
    </source>
</evidence>
<dbReference type="RefSeq" id="WP_224036304.1">
    <property type="nucleotide sequence ID" value="NZ_AP024849.1"/>
</dbReference>
<protein>
    <submittedName>
        <fullName evidence="2">Uncharacterized protein</fullName>
    </submittedName>
</protein>
<dbReference type="Proteomes" id="UP000824633">
    <property type="component" value="Chromosome"/>
</dbReference>
<evidence type="ECO:0000256" key="1">
    <source>
        <dbReference type="SAM" id="Phobius"/>
    </source>
</evidence>
<keyword evidence="1" id="KW-1133">Transmembrane helix</keyword>
<reference evidence="3" key="1">
    <citation type="submission" date="2021-07" db="EMBL/GenBank/DDBJ databases">
        <title>Complete genome sequencing of a Clostridium isolate.</title>
        <authorList>
            <person name="Ueki A."/>
            <person name="Tonouchi A."/>
        </authorList>
    </citation>
    <scope>NUCLEOTIDE SEQUENCE [LARGE SCALE GENOMIC DNA]</scope>
    <source>
        <strain evidence="3">C5S11</strain>
    </source>
</reference>
<name>A0ABN6ISV4_9CLOT</name>
<organism evidence="2 3">
    <name type="scientific">Clostridium gelidum</name>
    <dbReference type="NCBI Taxonomy" id="704125"/>
    <lineage>
        <taxon>Bacteria</taxon>
        <taxon>Bacillati</taxon>
        <taxon>Bacillota</taxon>
        <taxon>Clostridia</taxon>
        <taxon>Eubacteriales</taxon>
        <taxon>Clostridiaceae</taxon>
        <taxon>Clostridium</taxon>
    </lineage>
</organism>
<keyword evidence="3" id="KW-1185">Reference proteome</keyword>
<keyword evidence="1" id="KW-0472">Membrane</keyword>
<accession>A0ABN6ISV4</accession>